<evidence type="ECO:0000256" key="4">
    <source>
        <dbReference type="ARBA" id="ARBA00022989"/>
    </source>
</evidence>
<comment type="caution">
    <text evidence="7">The sequence shown here is derived from an EMBL/GenBank/DDBJ whole genome shotgun (WGS) entry which is preliminary data.</text>
</comment>
<dbReference type="InterPro" id="IPR050833">
    <property type="entry name" value="Poly_Biosynth_Transport"/>
</dbReference>
<feature type="transmembrane region" description="Helical" evidence="6">
    <location>
        <begin position="127"/>
        <end position="147"/>
    </location>
</feature>
<evidence type="ECO:0000313" key="7">
    <source>
        <dbReference type="EMBL" id="KNY29648.1"/>
    </source>
</evidence>
<evidence type="ECO:0000256" key="2">
    <source>
        <dbReference type="ARBA" id="ARBA00022475"/>
    </source>
</evidence>
<feature type="transmembrane region" description="Helical" evidence="6">
    <location>
        <begin position="301"/>
        <end position="325"/>
    </location>
</feature>
<name>A0A0L6JUZ1_9FIRM</name>
<keyword evidence="2" id="KW-1003">Cell membrane</keyword>
<feature type="transmembrane region" description="Helical" evidence="6">
    <location>
        <begin position="180"/>
        <end position="208"/>
    </location>
</feature>
<evidence type="ECO:0000256" key="6">
    <source>
        <dbReference type="SAM" id="Phobius"/>
    </source>
</evidence>
<dbReference type="PANTHER" id="PTHR30250">
    <property type="entry name" value="PST FAMILY PREDICTED COLANIC ACID TRANSPORTER"/>
    <property type="match status" value="1"/>
</dbReference>
<dbReference type="RefSeq" id="WP_036935163.1">
    <property type="nucleotide sequence ID" value="NZ_JQKC01000001.1"/>
</dbReference>
<evidence type="ECO:0000256" key="1">
    <source>
        <dbReference type="ARBA" id="ARBA00004651"/>
    </source>
</evidence>
<dbReference type="eggNOG" id="COG2244">
    <property type="taxonomic scope" value="Bacteria"/>
</dbReference>
<dbReference type="PANTHER" id="PTHR30250:SF11">
    <property type="entry name" value="O-ANTIGEN TRANSPORTER-RELATED"/>
    <property type="match status" value="1"/>
</dbReference>
<reference evidence="8" key="1">
    <citation type="submission" date="2015-07" db="EMBL/GenBank/DDBJ databases">
        <title>Near-Complete Genome Sequence of the Cellulolytic Bacterium Bacteroides (Pseudobacteroides) cellulosolvens ATCC 35603.</title>
        <authorList>
            <person name="Dassa B."/>
            <person name="Utturkar S.M."/>
            <person name="Klingeman D.M."/>
            <person name="Hurt R.A."/>
            <person name="Keller M."/>
            <person name="Xu J."/>
            <person name="Reddy Y.H.K."/>
            <person name="Borovok I."/>
            <person name="Grinberg I.R."/>
            <person name="Lamed R."/>
            <person name="Zhivin O."/>
            <person name="Bayer E.A."/>
            <person name="Brown S.D."/>
        </authorList>
    </citation>
    <scope>NUCLEOTIDE SEQUENCE [LARGE SCALE GENOMIC DNA]</scope>
    <source>
        <strain evidence="8">DSM 2933</strain>
    </source>
</reference>
<dbReference type="EMBL" id="LGTC01000001">
    <property type="protein sequence ID" value="KNY29648.1"/>
    <property type="molecule type" value="Genomic_DNA"/>
</dbReference>
<gene>
    <name evidence="7" type="ORF">Bccel_4922</name>
</gene>
<dbReference type="OrthoDB" id="9815702at2"/>
<evidence type="ECO:0000256" key="3">
    <source>
        <dbReference type="ARBA" id="ARBA00022692"/>
    </source>
</evidence>
<evidence type="ECO:0000313" key="8">
    <source>
        <dbReference type="Proteomes" id="UP000036923"/>
    </source>
</evidence>
<feature type="transmembrane region" description="Helical" evidence="6">
    <location>
        <begin position="220"/>
        <end position="239"/>
    </location>
</feature>
<evidence type="ECO:0000256" key="5">
    <source>
        <dbReference type="ARBA" id="ARBA00023136"/>
    </source>
</evidence>
<feature type="transmembrane region" description="Helical" evidence="6">
    <location>
        <begin position="337"/>
        <end position="356"/>
    </location>
</feature>
<feature type="transmembrane region" description="Helical" evidence="6">
    <location>
        <begin position="92"/>
        <end position="121"/>
    </location>
</feature>
<dbReference type="Pfam" id="PF01943">
    <property type="entry name" value="Polysacc_synt"/>
    <property type="match status" value="1"/>
</dbReference>
<dbReference type="AlphaFoldDB" id="A0A0L6JUZ1"/>
<feature type="transmembrane region" description="Helical" evidence="6">
    <location>
        <begin position="20"/>
        <end position="41"/>
    </location>
</feature>
<sequence>MQISSIKNISGSGKRLISNFFSLAVLQILNYLFPIITMPYLLRVIGAEKFGIIAIQTATFSYFQLLVDYGFNLSATKNISVNRDDKNKVSEIFSSVMTIKCGLLAVSLIIMVILINVITAFRDYQTIYYIAFIGLIGNAFFPVWFFQGIERMKYITYFNFFSRLAFTVLIFIVIKVENDYFKVVLLNSIASIIIGIVSVWIVVVNFRVKYMIPRFSVLKGYFLEGWYIFISTFSVNMYINSNTLILRAFTNDTVVGYYSMAEKIITAVRSLASVIFQAIYPYVCSKALESKEKLKDFYRKVFIPAVIVFLSGCLILLVFSGLIIRLMAGEQVIESEVILKILSFVPFIVVSNIPAYQTMLAYDFKKSYTSVLFTGSVLNIILNLVLVNMFSSYGTAVSVLITELYITVGLYIVLELKHPKYSLFRS</sequence>
<dbReference type="Proteomes" id="UP000036923">
    <property type="component" value="Unassembled WGS sequence"/>
</dbReference>
<feature type="transmembrane region" description="Helical" evidence="6">
    <location>
        <begin position="393"/>
        <end position="414"/>
    </location>
</feature>
<protein>
    <submittedName>
        <fullName evidence="7">Polysaccharide biosynthesis protein</fullName>
    </submittedName>
</protein>
<feature type="transmembrane region" description="Helical" evidence="6">
    <location>
        <begin position="154"/>
        <end position="174"/>
    </location>
</feature>
<keyword evidence="3 6" id="KW-0812">Transmembrane</keyword>
<dbReference type="STRING" id="398512.Bccel_4922"/>
<accession>A0A0L6JUZ1</accession>
<feature type="transmembrane region" description="Helical" evidence="6">
    <location>
        <begin position="53"/>
        <end position="71"/>
    </location>
</feature>
<feature type="transmembrane region" description="Helical" evidence="6">
    <location>
        <begin position="368"/>
        <end position="387"/>
    </location>
</feature>
<dbReference type="PATRIC" id="fig|398512.5.peg.5161"/>
<keyword evidence="4 6" id="KW-1133">Transmembrane helix</keyword>
<organism evidence="7 8">
    <name type="scientific">Pseudobacteroides cellulosolvens ATCC 35603 = DSM 2933</name>
    <dbReference type="NCBI Taxonomy" id="398512"/>
    <lineage>
        <taxon>Bacteria</taxon>
        <taxon>Bacillati</taxon>
        <taxon>Bacillota</taxon>
        <taxon>Clostridia</taxon>
        <taxon>Eubacteriales</taxon>
        <taxon>Oscillospiraceae</taxon>
        <taxon>Pseudobacteroides</taxon>
    </lineage>
</organism>
<dbReference type="InterPro" id="IPR002797">
    <property type="entry name" value="Polysacc_synth"/>
</dbReference>
<keyword evidence="8" id="KW-1185">Reference proteome</keyword>
<comment type="subcellular location">
    <subcellularLocation>
        <location evidence="1">Cell membrane</location>
        <topology evidence="1">Multi-pass membrane protein</topology>
    </subcellularLocation>
</comment>
<dbReference type="CDD" id="cd13128">
    <property type="entry name" value="MATE_Wzx_like"/>
    <property type="match status" value="1"/>
</dbReference>
<keyword evidence="5 6" id="KW-0472">Membrane</keyword>
<dbReference type="GO" id="GO:0005886">
    <property type="term" value="C:plasma membrane"/>
    <property type="evidence" value="ECO:0007669"/>
    <property type="project" value="UniProtKB-SubCell"/>
</dbReference>
<proteinExistence type="predicted"/>